<protein>
    <submittedName>
        <fullName evidence="2">Imm15 family immunity protein</fullName>
    </submittedName>
</protein>
<reference evidence="2" key="1">
    <citation type="submission" date="2022-06" db="EMBL/GenBank/DDBJ databases">
        <title>De novo draft assembly of the Pseudomonas mercurotoleraris sp. nov., isolated from the plants rhizosphere.</title>
        <authorList>
            <person name="Robas M."/>
            <person name="Gonzalez D."/>
            <person name="Fernandez V.M."/>
            <person name="Luna L."/>
            <person name="Provanza A."/>
            <person name="Jimenez P.A."/>
        </authorList>
    </citation>
    <scope>NUCLEOTIDE SEQUENCE</scope>
    <source>
        <strain evidence="2">SAICEUPSM</strain>
    </source>
</reference>
<proteinExistence type="predicted"/>
<sequence>MAVFFESYEDFKEKPLVSRYKRLDFLKKEMSNERVSAGLAGAAIFVMNLINVMGRAGALNFYAITFTDFDSLDDQDVIVPNIFIYPVPASVGFLDKFRGS</sequence>
<accession>A0ABT2Y1W2</accession>
<keyword evidence="1" id="KW-0472">Membrane</keyword>
<dbReference type="RefSeq" id="WP_263471613.1">
    <property type="nucleotide sequence ID" value="NZ_JAMSHA010000011.1"/>
</dbReference>
<organism evidence="2 3">
    <name type="scientific">Pseudomonas mercuritolerans</name>
    <dbReference type="NCBI Taxonomy" id="2951809"/>
    <lineage>
        <taxon>Bacteria</taxon>
        <taxon>Pseudomonadati</taxon>
        <taxon>Pseudomonadota</taxon>
        <taxon>Gammaproteobacteria</taxon>
        <taxon>Pseudomonadales</taxon>
        <taxon>Pseudomonadaceae</taxon>
        <taxon>Pseudomonas</taxon>
    </lineage>
</organism>
<dbReference type="InterPro" id="IPR028264">
    <property type="entry name" value="Imm15"/>
</dbReference>
<keyword evidence="1" id="KW-1133">Transmembrane helix</keyword>
<dbReference type="EMBL" id="JAMSHA010000011">
    <property type="protein sequence ID" value="MCV2224946.1"/>
    <property type="molecule type" value="Genomic_DNA"/>
</dbReference>
<feature type="transmembrane region" description="Helical" evidence="1">
    <location>
        <begin position="35"/>
        <end position="57"/>
    </location>
</feature>
<keyword evidence="3" id="KW-1185">Reference proteome</keyword>
<name>A0ABT2Y1W2_9PSED</name>
<dbReference type="Pfam" id="PF15561">
    <property type="entry name" value="Imm15"/>
    <property type="match status" value="1"/>
</dbReference>
<feature type="transmembrane region" description="Helical" evidence="1">
    <location>
        <begin position="77"/>
        <end position="94"/>
    </location>
</feature>
<dbReference type="Proteomes" id="UP001063475">
    <property type="component" value="Unassembled WGS sequence"/>
</dbReference>
<keyword evidence="1" id="KW-0812">Transmembrane</keyword>
<evidence type="ECO:0000313" key="2">
    <source>
        <dbReference type="EMBL" id="MCV2224946.1"/>
    </source>
</evidence>
<comment type="caution">
    <text evidence="2">The sequence shown here is derived from an EMBL/GenBank/DDBJ whole genome shotgun (WGS) entry which is preliminary data.</text>
</comment>
<evidence type="ECO:0000256" key="1">
    <source>
        <dbReference type="SAM" id="Phobius"/>
    </source>
</evidence>
<evidence type="ECO:0000313" key="3">
    <source>
        <dbReference type="Proteomes" id="UP001063475"/>
    </source>
</evidence>
<gene>
    <name evidence="2" type="ORF">ND528_25670</name>
</gene>